<dbReference type="KEGG" id="xor:XOC_3149"/>
<accession>G7TA63</accession>
<dbReference type="Proteomes" id="UP000008851">
    <property type="component" value="Chromosome"/>
</dbReference>
<gene>
    <name evidence="1" type="ORF">XOC_3149</name>
</gene>
<dbReference type="EMBL" id="CP003057">
    <property type="protein sequence ID" value="AEQ97248.1"/>
    <property type="molecule type" value="Genomic_DNA"/>
</dbReference>
<dbReference type="AlphaFoldDB" id="G7TA63"/>
<evidence type="ECO:0000313" key="2">
    <source>
        <dbReference type="Proteomes" id="UP000008851"/>
    </source>
</evidence>
<name>G7TA63_XANOB</name>
<organism evidence="1 2">
    <name type="scientific">Xanthomonas oryzae pv. oryzicola (strain BLS256)</name>
    <dbReference type="NCBI Taxonomy" id="383407"/>
    <lineage>
        <taxon>Bacteria</taxon>
        <taxon>Pseudomonadati</taxon>
        <taxon>Pseudomonadota</taxon>
        <taxon>Gammaproteobacteria</taxon>
        <taxon>Lysobacterales</taxon>
        <taxon>Lysobacteraceae</taxon>
        <taxon>Xanthomonas</taxon>
    </lineage>
</organism>
<reference evidence="1 2" key="1">
    <citation type="journal article" date="2011" name="J. Bacteriol.">
        <title>Two new complete genome sequences offer insight into host and tissue specificity of plant pathogenic Xanthomonas spp.</title>
        <authorList>
            <person name="Bogdanove A.J."/>
            <person name="Koebnik R."/>
            <person name="Lu H."/>
            <person name="Furutani A."/>
            <person name="Angiuoli S.V."/>
            <person name="Patil P.B."/>
            <person name="Van Sluys M.A."/>
            <person name="Ryan R.P."/>
            <person name="Meyer D.F."/>
            <person name="Han S.W."/>
            <person name="Aparna G."/>
            <person name="Rajaram M."/>
            <person name="Delcher A.L."/>
            <person name="Phillippy A.M."/>
            <person name="Puiu D."/>
            <person name="Schatz M.C."/>
            <person name="Shumway M."/>
            <person name="Sommer D.D."/>
            <person name="Trapnell C."/>
            <person name="Benahmed F."/>
            <person name="Dimitrov G."/>
            <person name="Madupu R."/>
            <person name="Radune D."/>
            <person name="Sullivan S."/>
            <person name="Jha G."/>
            <person name="Ishihara H."/>
            <person name="Lee S.W."/>
            <person name="Pandey A."/>
            <person name="Sharma V."/>
            <person name="Sriariyanun M."/>
            <person name="Szurek B."/>
            <person name="Vera-Cruz C.M."/>
            <person name="Dorman K.S."/>
            <person name="Ronald P.C."/>
            <person name="Verdier V."/>
            <person name="Dow J.M."/>
            <person name="Sonti R.V."/>
            <person name="Tsuge S."/>
            <person name="Brendel V.P."/>
            <person name="Rabinowicz P.D."/>
            <person name="Leach J.E."/>
            <person name="White F.F."/>
            <person name="Salzberg S.L."/>
        </authorList>
    </citation>
    <scope>NUCLEOTIDE SEQUENCE [LARGE SCALE GENOMIC DNA]</scope>
    <source>
        <strain evidence="1 2">BLS256</strain>
    </source>
</reference>
<protein>
    <submittedName>
        <fullName evidence="1">Uncharacterized protein</fullName>
    </submittedName>
</protein>
<proteinExistence type="predicted"/>
<evidence type="ECO:0000313" key="1">
    <source>
        <dbReference type="EMBL" id="AEQ97248.1"/>
    </source>
</evidence>
<dbReference type="HOGENOM" id="CLU_3223924_0_0_6"/>
<sequence length="44" mass="4870">MAALFCSANQPAHMSAAGDLKRGSHMQAQLLKRRCCLPSYGERY</sequence>